<dbReference type="Gene3D" id="1.10.10.60">
    <property type="entry name" value="Homeodomain-like"/>
    <property type="match status" value="2"/>
</dbReference>
<feature type="domain" description="ARS-binding protein 1 N-terminal" evidence="3">
    <location>
        <begin position="9"/>
        <end position="67"/>
    </location>
</feature>
<dbReference type="EMBL" id="EQ962652">
    <property type="protein sequence ID" value="EED22581.1"/>
    <property type="molecule type" value="Genomic_DNA"/>
</dbReference>
<dbReference type="GeneID" id="8110205"/>
<protein>
    <recommendedName>
        <fullName evidence="6">HTH CENPB-type domain-containing protein</fullName>
    </recommendedName>
</protein>
<name>B8LUA9_TALSN</name>
<dbReference type="InterPro" id="IPR009057">
    <property type="entry name" value="Homeodomain-like_sf"/>
</dbReference>
<organism evidence="4 5">
    <name type="scientific">Talaromyces stipitatus (strain ATCC 10500 / CBS 375.48 / QM 6759 / NRRL 1006)</name>
    <name type="common">Penicillium stipitatum</name>
    <dbReference type="NCBI Taxonomy" id="441959"/>
    <lineage>
        <taxon>Eukaryota</taxon>
        <taxon>Fungi</taxon>
        <taxon>Dikarya</taxon>
        <taxon>Ascomycota</taxon>
        <taxon>Pezizomycotina</taxon>
        <taxon>Eurotiomycetes</taxon>
        <taxon>Eurotiomycetidae</taxon>
        <taxon>Eurotiales</taxon>
        <taxon>Trichocomaceae</taxon>
        <taxon>Talaromyces</taxon>
        <taxon>Talaromyces sect. Talaromyces</taxon>
    </lineage>
</organism>
<dbReference type="AlphaFoldDB" id="B8LUA9"/>
<keyword evidence="5" id="KW-1185">Reference proteome</keyword>
<evidence type="ECO:0000259" key="3">
    <source>
        <dbReference type="Pfam" id="PF18107"/>
    </source>
</evidence>
<dbReference type="SUPFAM" id="SSF46689">
    <property type="entry name" value="Homeodomain-like"/>
    <property type="match status" value="1"/>
</dbReference>
<evidence type="ECO:0000313" key="4">
    <source>
        <dbReference type="EMBL" id="EED22581.1"/>
    </source>
</evidence>
<evidence type="ECO:0000256" key="1">
    <source>
        <dbReference type="ARBA" id="ARBA00023125"/>
    </source>
</evidence>
<dbReference type="RefSeq" id="XP_002339968.1">
    <property type="nucleotide sequence ID" value="XM_002339927.1"/>
</dbReference>
<dbReference type="InterPro" id="IPR006600">
    <property type="entry name" value="HTH_CenpB_DNA-bd_dom"/>
</dbReference>
<evidence type="ECO:0000259" key="2">
    <source>
        <dbReference type="Pfam" id="PF03221"/>
    </source>
</evidence>
<evidence type="ECO:0008006" key="6">
    <source>
        <dbReference type="Google" id="ProtNLM"/>
    </source>
</evidence>
<dbReference type="VEuPathDB" id="FungiDB:TSTA_060730"/>
<dbReference type="Pfam" id="PF18107">
    <property type="entry name" value="HTH_ABP1_N"/>
    <property type="match status" value="1"/>
</dbReference>
<reference evidence="5" key="1">
    <citation type="journal article" date="2015" name="Genome Announc.">
        <title>Genome sequence of the AIDS-associated pathogen Penicillium marneffei (ATCC18224) and its near taxonomic relative Talaromyces stipitatus (ATCC10500).</title>
        <authorList>
            <person name="Nierman W.C."/>
            <person name="Fedorova-Abrams N.D."/>
            <person name="Andrianopoulos A."/>
        </authorList>
    </citation>
    <scope>NUCLEOTIDE SEQUENCE [LARGE SCALE GENOMIC DNA]</scope>
    <source>
        <strain evidence="5">ATCC 10500 / CBS 375.48 / QM 6759 / NRRL 1006</strain>
    </source>
</reference>
<sequence length="190" mass="22703">MLQQRAQRRRKAIPNEWKAALRAPHRINHHLTHQNLRKWFEDTYNQPIDRATVTRILSSKYAFIDELQEYQLKDKRHRVEQWPELEKAVMDWIRLAETEAPISQEAIRYKAQQYWDMPARVLIIQPKPPVPLFSSKACPTCLTDKILSRFPPFNMQTKKTVTIAYRRVSSIISYIIREHIKKMYGAIQYS</sequence>
<dbReference type="OrthoDB" id="4502687at2759"/>
<dbReference type="PhylomeDB" id="B8LUA9"/>
<dbReference type="GO" id="GO:0003677">
    <property type="term" value="F:DNA binding"/>
    <property type="evidence" value="ECO:0007669"/>
    <property type="project" value="UniProtKB-KW"/>
</dbReference>
<dbReference type="eggNOG" id="KOG3105">
    <property type="taxonomic scope" value="Eukaryota"/>
</dbReference>
<dbReference type="HOGENOM" id="CLU_1428869_0_0_1"/>
<dbReference type="InParanoid" id="B8LUA9"/>
<accession>B8LUA9</accession>
<dbReference type="Proteomes" id="UP000001745">
    <property type="component" value="Unassembled WGS sequence"/>
</dbReference>
<proteinExistence type="predicted"/>
<keyword evidence="1" id="KW-0238">DNA-binding</keyword>
<dbReference type="Pfam" id="PF03221">
    <property type="entry name" value="HTH_Tnp_Tc5"/>
    <property type="match status" value="1"/>
</dbReference>
<gene>
    <name evidence="4" type="ORF">TSTA_060730</name>
</gene>
<feature type="domain" description="HTH CENPB-type" evidence="2">
    <location>
        <begin position="82"/>
        <end position="118"/>
    </location>
</feature>
<dbReference type="InterPro" id="IPR041188">
    <property type="entry name" value="HTH_ABP1_N"/>
</dbReference>
<evidence type="ECO:0000313" key="5">
    <source>
        <dbReference type="Proteomes" id="UP000001745"/>
    </source>
</evidence>